<name>A0A0C3PBX5_PISTI</name>
<dbReference type="EMBL" id="KN831968">
    <property type="protein sequence ID" value="KIO05209.1"/>
    <property type="molecule type" value="Genomic_DNA"/>
</dbReference>
<reference evidence="4" key="2">
    <citation type="submission" date="2015-01" db="EMBL/GenBank/DDBJ databases">
        <title>Evolutionary Origins and Diversification of the Mycorrhizal Mutualists.</title>
        <authorList>
            <consortium name="DOE Joint Genome Institute"/>
            <consortium name="Mycorrhizal Genomics Consortium"/>
            <person name="Kohler A."/>
            <person name="Kuo A."/>
            <person name="Nagy L.G."/>
            <person name="Floudas D."/>
            <person name="Copeland A."/>
            <person name="Barry K.W."/>
            <person name="Cichocki N."/>
            <person name="Veneault-Fourrey C."/>
            <person name="LaButti K."/>
            <person name="Lindquist E.A."/>
            <person name="Lipzen A."/>
            <person name="Lundell T."/>
            <person name="Morin E."/>
            <person name="Murat C."/>
            <person name="Riley R."/>
            <person name="Ohm R."/>
            <person name="Sun H."/>
            <person name="Tunlid A."/>
            <person name="Henrissat B."/>
            <person name="Grigoriev I.V."/>
            <person name="Hibbett D.S."/>
            <person name="Martin F."/>
        </authorList>
    </citation>
    <scope>NUCLEOTIDE SEQUENCE [LARGE SCALE GENOMIC DNA]</scope>
    <source>
        <strain evidence="4">Marx 270</strain>
    </source>
</reference>
<dbReference type="InterPro" id="IPR013641">
    <property type="entry name" value="KTI12/PSTK"/>
</dbReference>
<feature type="non-terminal residue" evidence="3">
    <location>
        <position position="65"/>
    </location>
</feature>
<dbReference type="Proteomes" id="UP000054217">
    <property type="component" value="Unassembled WGS sequence"/>
</dbReference>
<proteinExistence type="predicted"/>
<evidence type="ECO:0000313" key="4">
    <source>
        <dbReference type="Proteomes" id="UP000054217"/>
    </source>
</evidence>
<dbReference type="InParanoid" id="A0A0C3PBX5"/>
<gene>
    <name evidence="3" type="ORF">M404DRAFT_1000219</name>
</gene>
<organism evidence="3 4">
    <name type="scientific">Pisolithus tinctorius Marx 270</name>
    <dbReference type="NCBI Taxonomy" id="870435"/>
    <lineage>
        <taxon>Eukaryota</taxon>
        <taxon>Fungi</taxon>
        <taxon>Dikarya</taxon>
        <taxon>Basidiomycota</taxon>
        <taxon>Agaricomycotina</taxon>
        <taxon>Agaricomycetes</taxon>
        <taxon>Agaricomycetidae</taxon>
        <taxon>Boletales</taxon>
        <taxon>Sclerodermatineae</taxon>
        <taxon>Pisolithaceae</taxon>
        <taxon>Pisolithus</taxon>
    </lineage>
</organism>
<reference evidence="3 4" key="1">
    <citation type="submission" date="2014-04" db="EMBL/GenBank/DDBJ databases">
        <authorList>
            <consortium name="DOE Joint Genome Institute"/>
            <person name="Kuo A."/>
            <person name="Kohler A."/>
            <person name="Costa M.D."/>
            <person name="Nagy L.G."/>
            <person name="Floudas D."/>
            <person name="Copeland A."/>
            <person name="Barry K.W."/>
            <person name="Cichocki N."/>
            <person name="Veneault-Fourrey C."/>
            <person name="LaButti K."/>
            <person name="Lindquist E.A."/>
            <person name="Lipzen A."/>
            <person name="Lundell T."/>
            <person name="Morin E."/>
            <person name="Murat C."/>
            <person name="Sun H."/>
            <person name="Tunlid A."/>
            <person name="Henrissat B."/>
            <person name="Grigoriev I.V."/>
            <person name="Hibbett D.S."/>
            <person name="Martin F."/>
            <person name="Nordberg H.P."/>
            <person name="Cantor M.N."/>
            <person name="Hua S.X."/>
        </authorList>
    </citation>
    <scope>NUCLEOTIDE SEQUENCE [LARGE SCALE GENOMIC DNA]</scope>
    <source>
        <strain evidence="3 4">Marx 270</strain>
    </source>
</reference>
<keyword evidence="2" id="KW-0067">ATP-binding</keyword>
<dbReference type="HOGENOM" id="CLU_2856002_0_0_1"/>
<dbReference type="GO" id="GO:0005524">
    <property type="term" value="F:ATP binding"/>
    <property type="evidence" value="ECO:0007669"/>
    <property type="project" value="UniProtKB-KW"/>
</dbReference>
<evidence type="ECO:0000256" key="1">
    <source>
        <dbReference type="ARBA" id="ARBA00022741"/>
    </source>
</evidence>
<keyword evidence="1" id="KW-0547">Nucleotide-binding</keyword>
<evidence type="ECO:0000256" key="2">
    <source>
        <dbReference type="ARBA" id="ARBA00022840"/>
    </source>
</evidence>
<accession>A0A0C3PBX5</accession>
<dbReference type="AlphaFoldDB" id="A0A0C3PBX5"/>
<dbReference type="Pfam" id="PF08433">
    <property type="entry name" value="KTI12"/>
    <property type="match status" value="1"/>
</dbReference>
<sequence>MGPSLSVVVLNDDTLNADRSSYNDSRSEKPARGTLFTVVQRNLAQNKTGFWYRMCRAAMEIKVLC</sequence>
<dbReference type="STRING" id="870435.A0A0C3PBX5"/>
<protein>
    <submittedName>
        <fullName evidence="3">Uncharacterized protein</fullName>
    </submittedName>
</protein>
<keyword evidence="4" id="KW-1185">Reference proteome</keyword>
<evidence type="ECO:0000313" key="3">
    <source>
        <dbReference type="EMBL" id="KIO05209.1"/>
    </source>
</evidence>